<keyword evidence="3" id="KW-1185">Reference proteome</keyword>
<evidence type="ECO:0000313" key="2">
    <source>
        <dbReference type="EMBL" id="OWP06163.1"/>
    </source>
</evidence>
<sequence>MPRLRARWRGQGPESEASDEDTAASQTAETLANSSITQALGGASLSAPSSQSRPDPPLHSPGPLNAPQRGTGEALVRAPTTCASCARPARRGARGELGPLVRGGSEAEAEAEAEEEAEEDEEVEDEAEDEEDEDIPGFTVSRVRGSIQIPAAPSESRVSADASPAALTLDRSPIGEGGLGLCGGQSGQTAKRPKGKWAHGYKVKVEKWNSGTVERCKSVMCAEVQSVFIRRYGSRQPASHLT</sequence>
<feature type="compositionally biased region" description="Acidic residues" evidence="1">
    <location>
        <begin position="107"/>
        <end position="135"/>
    </location>
</feature>
<feature type="region of interest" description="Disordered" evidence="1">
    <location>
        <begin position="1"/>
        <end position="196"/>
    </location>
</feature>
<name>A0A218ZF39_9HELO</name>
<evidence type="ECO:0000313" key="3">
    <source>
        <dbReference type="Proteomes" id="UP000242519"/>
    </source>
</evidence>
<feature type="compositionally biased region" description="Gly residues" evidence="1">
    <location>
        <begin position="175"/>
        <end position="186"/>
    </location>
</feature>
<feature type="compositionally biased region" description="Low complexity" evidence="1">
    <location>
        <begin position="38"/>
        <end position="52"/>
    </location>
</feature>
<reference evidence="2 3" key="1">
    <citation type="submission" date="2017-04" db="EMBL/GenBank/DDBJ databases">
        <title>Draft genome sequence of Marssonina coronaria NL1: causal agent of apple blotch.</title>
        <authorList>
            <person name="Cheng Q."/>
        </authorList>
    </citation>
    <scope>NUCLEOTIDE SEQUENCE [LARGE SCALE GENOMIC DNA]</scope>
    <source>
        <strain evidence="2 3">NL1</strain>
    </source>
</reference>
<proteinExistence type="predicted"/>
<dbReference type="Proteomes" id="UP000242519">
    <property type="component" value="Unassembled WGS sequence"/>
</dbReference>
<comment type="caution">
    <text evidence="2">The sequence shown here is derived from an EMBL/GenBank/DDBJ whole genome shotgun (WGS) entry which is preliminary data.</text>
</comment>
<evidence type="ECO:0000256" key="1">
    <source>
        <dbReference type="SAM" id="MobiDB-lite"/>
    </source>
</evidence>
<dbReference type="EMBL" id="MZNU01000053">
    <property type="protein sequence ID" value="OWP06163.1"/>
    <property type="molecule type" value="Genomic_DNA"/>
</dbReference>
<accession>A0A218ZF39</accession>
<dbReference type="AlphaFoldDB" id="A0A218ZF39"/>
<protein>
    <submittedName>
        <fullName evidence="2">Uncharacterized protein</fullName>
    </submittedName>
</protein>
<dbReference type="InParanoid" id="A0A218ZF39"/>
<gene>
    <name evidence="2" type="ORF">B2J93_802</name>
</gene>
<feature type="compositionally biased region" description="Polar residues" evidence="1">
    <location>
        <begin position="23"/>
        <end position="37"/>
    </location>
</feature>
<organism evidence="2 3">
    <name type="scientific">Diplocarpon coronariae</name>
    <dbReference type="NCBI Taxonomy" id="2795749"/>
    <lineage>
        <taxon>Eukaryota</taxon>
        <taxon>Fungi</taxon>
        <taxon>Dikarya</taxon>
        <taxon>Ascomycota</taxon>
        <taxon>Pezizomycotina</taxon>
        <taxon>Leotiomycetes</taxon>
        <taxon>Helotiales</taxon>
        <taxon>Drepanopezizaceae</taxon>
        <taxon>Diplocarpon</taxon>
    </lineage>
</organism>